<dbReference type="Pfam" id="PF06097">
    <property type="entry name" value="DUF945"/>
    <property type="match status" value="1"/>
</dbReference>
<evidence type="ECO:0000313" key="2">
    <source>
        <dbReference type="Proteomes" id="UP000316199"/>
    </source>
</evidence>
<gene>
    <name evidence="1" type="ORF">EVA68_07090</name>
</gene>
<protein>
    <submittedName>
        <fullName evidence="1">DUF945 family protein</fullName>
    </submittedName>
</protein>
<dbReference type="EMBL" id="SHAG01000036">
    <property type="protein sequence ID" value="RZO75400.1"/>
    <property type="molecule type" value="Genomic_DNA"/>
</dbReference>
<organism evidence="1 2">
    <name type="scientific">OM182 bacterium</name>
    <dbReference type="NCBI Taxonomy" id="2510334"/>
    <lineage>
        <taxon>Bacteria</taxon>
        <taxon>Pseudomonadati</taxon>
        <taxon>Pseudomonadota</taxon>
        <taxon>Gammaproteobacteria</taxon>
        <taxon>OMG group</taxon>
        <taxon>OM182 clade</taxon>
    </lineage>
</organism>
<name>A0A520RYS0_9GAMM</name>
<dbReference type="AlphaFoldDB" id="A0A520RYS0"/>
<sequence>MKKIILLVGAVIALMLVFPKFMQLSVERDLNAVVDAVNSSEAETGYSLTLRNFNSGWFSSTAEVYIEFDPYFVTGFDVLGDVLGVNVMLDLQYGPFLMLNGPGLGRLAFQAYLDQSLAREILTYPEEKSLYQLEGQINLWGAISYRDSVPMVSSKDNTLSFGGWNGRADLTSSETTFEGQILSVSLEMGVGNLRLKPFSLKMNYQDAFQDIFAGRLVDTKTELIAGYLRVTNSVTNEALELRNLSAGLFNETNEDNQLMNFGFSLNVGEVISSEYGAKEIVVRAELKNFDIATLQTVYMGGDYDLIAENSEQFLPLFTASPEANVTEISAITSQGLISGHLLTKLSGITSLPVDLGNPVFWLSKATIDAKLSLEEELVSWLLEEIALIDRSMLSQFATQRGDGTYELSFELKDSEALLNGLPLAL</sequence>
<dbReference type="InterPro" id="IPR010352">
    <property type="entry name" value="DUF945"/>
</dbReference>
<comment type="caution">
    <text evidence="1">The sequence shown here is derived from an EMBL/GenBank/DDBJ whole genome shotgun (WGS) entry which is preliminary data.</text>
</comment>
<proteinExistence type="predicted"/>
<evidence type="ECO:0000313" key="1">
    <source>
        <dbReference type="EMBL" id="RZO75400.1"/>
    </source>
</evidence>
<accession>A0A520RYS0</accession>
<reference evidence="1 2" key="1">
    <citation type="submission" date="2019-02" db="EMBL/GenBank/DDBJ databases">
        <title>Prokaryotic population dynamics and viral predation in marine succession experiment using metagenomics: the confinement effect.</title>
        <authorList>
            <person name="Haro-Moreno J.M."/>
            <person name="Rodriguez-Valera F."/>
            <person name="Lopez-Perez M."/>
        </authorList>
    </citation>
    <scope>NUCLEOTIDE SEQUENCE [LARGE SCALE GENOMIC DNA]</scope>
    <source>
        <strain evidence="1">MED-G157</strain>
    </source>
</reference>
<dbReference type="Proteomes" id="UP000316199">
    <property type="component" value="Unassembled WGS sequence"/>
</dbReference>